<keyword evidence="1" id="KW-0560">Oxidoreductase</keyword>
<dbReference type="InterPro" id="IPR003718">
    <property type="entry name" value="OsmC/Ohr_fam"/>
</dbReference>
<comment type="caution">
    <text evidence="1">The sequence shown here is derived from an EMBL/GenBank/DDBJ whole genome shotgun (WGS) entry which is preliminary data.</text>
</comment>
<dbReference type="Gene3D" id="3.30.300.20">
    <property type="match status" value="1"/>
</dbReference>
<dbReference type="SUPFAM" id="SSF82784">
    <property type="entry name" value="OsmC-like"/>
    <property type="match status" value="1"/>
</dbReference>
<reference evidence="1 2" key="1">
    <citation type="submission" date="2024-10" db="EMBL/GenBank/DDBJ databases">
        <title>The Natural Products Discovery Center: Release of the First 8490 Sequenced Strains for Exploring Actinobacteria Biosynthetic Diversity.</title>
        <authorList>
            <person name="Kalkreuter E."/>
            <person name="Kautsar S.A."/>
            <person name="Yang D."/>
            <person name="Bader C.D."/>
            <person name="Teijaro C.N."/>
            <person name="Fluegel L."/>
            <person name="Davis C.M."/>
            <person name="Simpson J.R."/>
            <person name="Lauterbach L."/>
            <person name="Steele A.D."/>
            <person name="Gui C."/>
            <person name="Meng S."/>
            <person name="Li G."/>
            <person name="Viehrig K."/>
            <person name="Ye F."/>
            <person name="Su P."/>
            <person name="Kiefer A.F."/>
            <person name="Nichols A."/>
            <person name="Cepeda A.J."/>
            <person name="Yan W."/>
            <person name="Fan B."/>
            <person name="Jiang Y."/>
            <person name="Adhikari A."/>
            <person name="Zheng C.-J."/>
            <person name="Schuster L."/>
            <person name="Cowan T.M."/>
            <person name="Smanski M.J."/>
            <person name="Chevrette M.G."/>
            <person name="De Carvalho L.P.S."/>
            <person name="Shen B."/>
        </authorList>
    </citation>
    <scope>NUCLEOTIDE SEQUENCE [LARGE SCALE GENOMIC DNA]</scope>
    <source>
        <strain evidence="1 2">NPDC004045</strain>
    </source>
</reference>
<dbReference type="EMBL" id="JBIAMX010000012">
    <property type="protein sequence ID" value="MFF0545059.1"/>
    <property type="molecule type" value="Genomic_DNA"/>
</dbReference>
<evidence type="ECO:0000313" key="1">
    <source>
        <dbReference type="EMBL" id="MFF0545059.1"/>
    </source>
</evidence>
<dbReference type="GO" id="GO:0004601">
    <property type="term" value="F:peroxidase activity"/>
    <property type="evidence" value="ECO:0007669"/>
    <property type="project" value="UniProtKB-KW"/>
</dbReference>
<dbReference type="PANTHER" id="PTHR35368:SF1">
    <property type="entry name" value="HYDROPEROXIDE REDUCTASE"/>
    <property type="match status" value="1"/>
</dbReference>
<dbReference type="PANTHER" id="PTHR35368">
    <property type="entry name" value="HYDROPEROXIDE REDUCTASE"/>
    <property type="match status" value="1"/>
</dbReference>
<dbReference type="EC" id="1.11.1.-" evidence="1"/>
<dbReference type="InterPro" id="IPR036102">
    <property type="entry name" value="OsmC/Ohrsf"/>
</dbReference>
<sequence>MTTETRTTLNEVDIDAVGGLIEAVRTDPAKGHTTWAAHVRWNGAFASSATIRSFDPVPSDEPPALGGGDTAPNPVEQLLAALGNCLAVGYAANATVAGIAIEDLRIDLRGDLDLQVFLGLSEGHAGFETITATVRLDSDATPEQLADLHAKVAATSPVGHTLRHAVPLEIVAG</sequence>
<dbReference type="Proteomes" id="UP001601444">
    <property type="component" value="Unassembled WGS sequence"/>
</dbReference>
<dbReference type="InterPro" id="IPR015946">
    <property type="entry name" value="KH_dom-like_a/b"/>
</dbReference>
<dbReference type="Pfam" id="PF02566">
    <property type="entry name" value="OsmC"/>
    <property type="match status" value="1"/>
</dbReference>
<dbReference type="RefSeq" id="WP_387701551.1">
    <property type="nucleotide sequence ID" value="NZ_JBIAMX010000012.1"/>
</dbReference>
<proteinExistence type="predicted"/>
<organism evidence="1 2">
    <name type="scientific">Nocardia thailandica</name>
    <dbReference type="NCBI Taxonomy" id="257275"/>
    <lineage>
        <taxon>Bacteria</taxon>
        <taxon>Bacillati</taxon>
        <taxon>Actinomycetota</taxon>
        <taxon>Actinomycetes</taxon>
        <taxon>Mycobacteriales</taxon>
        <taxon>Nocardiaceae</taxon>
        <taxon>Nocardia</taxon>
    </lineage>
</organism>
<keyword evidence="1" id="KW-0575">Peroxidase</keyword>
<protein>
    <submittedName>
        <fullName evidence="1">OsmC family protein</fullName>
        <ecNumber evidence="1">1.11.1.-</ecNumber>
    </submittedName>
</protein>
<accession>A0ABW6PRP0</accession>
<name>A0ABW6PRP0_9NOCA</name>
<dbReference type="InterPro" id="IPR052924">
    <property type="entry name" value="OsmC/Ohr_hydroprdx_reductase"/>
</dbReference>
<keyword evidence="2" id="KW-1185">Reference proteome</keyword>
<evidence type="ECO:0000313" key="2">
    <source>
        <dbReference type="Proteomes" id="UP001601444"/>
    </source>
</evidence>
<gene>
    <name evidence="1" type="ORF">ACFYTF_19700</name>
</gene>